<protein>
    <submittedName>
        <fullName evidence="2">Chemotaxis protein</fullName>
    </submittedName>
</protein>
<accession>A0A358HUY6</accession>
<gene>
    <name evidence="2" type="ORF">DEF21_13950</name>
</gene>
<proteinExistence type="predicted"/>
<organism evidence="2 3">
    <name type="scientific">Thalassospira lucentensis</name>
    <dbReference type="NCBI Taxonomy" id="168935"/>
    <lineage>
        <taxon>Bacteria</taxon>
        <taxon>Pseudomonadati</taxon>
        <taxon>Pseudomonadota</taxon>
        <taxon>Alphaproteobacteria</taxon>
        <taxon>Rhodospirillales</taxon>
        <taxon>Thalassospiraceae</taxon>
        <taxon>Thalassospira</taxon>
    </lineage>
</organism>
<evidence type="ECO:0000256" key="1">
    <source>
        <dbReference type="SAM" id="MobiDB-lite"/>
    </source>
</evidence>
<sequence>GTNEVSSSIGIVRNTSRETGDAASNVQAGATQLAQEARNLDEQVRNFLDRLRNI</sequence>
<reference evidence="2 3" key="1">
    <citation type="journal article" date="2018" name="Nat. Biotechnol.">
        <title>A standardized bacterial taxonomy based on genome phylogeny substantially revises the tree of life.</title>
        <authorList>
            <person name="Parks D.H."/>
            <person name="Chuvochina M."/>
            <person name="Waite D.W."/>
            <person name="Rinke C."/>
            <person name="Skarshewski A."/>
            <person name="Chaumeil P.A."/>
            <person name="Hugenholtz P."/>
        </authorList>
    </citation>
    <scope>NUCLEOTIDE SEQUENCE [LARGE SCALE GENOMIC DNA]</scope>
    <source>
        <strain evidence="2">UBA8707</strain>
    </source>
</reference>
<feature type="non-terminal residue" evidence="2">
    <location>
        <position position="1"/>
    </location>
</feature>
<dbReference type="EMBL" id="DOOG01000118">
    <property type="protein sequence ID" value="HBU98989.1"/>
    <property type="molecule type" value="Genomic_DNA"/>
</dbReference>
<name>A0A358HUY6_9PROT</name>
<dbReference type="Proteomes" id="UP000264753">
    <property type="component" value="Unassembled WGS sequence"/>
</dbReference>
<evidence type="ECO:0000313" key="2">
    <source>
        <dbReference type="EMBL" id="HBU98989.1"/>
    </source>
</evidence>
<comment type="caution">
    <text evidence="2">The sequence shown here is derived from an EMBL/GenBank/DDBJ whole genome shotgun (WGS) entry which is preliminary data.</text>
</comment>
<feature type="region of interest" description="Disordered" evidence="1">
    <location>
        <begin position="1"/>
        <end position="25"/>
    </location>
</feature>
<evidence type="ECO:0000313" key="3">
    <source>
        <dbReference type="Proteomes" id="UP000264753"/>
    </source>
</evidence>
<dbReference type="AlphaFoldDB" id="A0A358HUY6"/>